<comment type="caution">
    <text evidence="1">The sequence shown here is derived from an EMBL/GenBank/DDBJ whole genome shotgun (WGS) entry which is preliminary data.</text>
</comment>
<organism evidence="1 2">
    <name type="scientific">Cuscuta europaea</name>
    <name type="common">European dodder</name>
    <dbReference type="NCBI Taxonomy" id="41803"/>
    <lineage>
        <taxon>Eukaryota</taxon>
        <taxon>Viridiplantae</taxon>
        <taxon>Streptophyta</taxon>
        <taxon>Embryophyta</taxon>
        <taxon>Tracheophyta</taxon>
        <taxon>Spermatophyta</taxon>
        <taxon>Magnoliopsida</taxon>
        <taxon>eudicotyledons</taxon>
        <taxon>Gunneridae</taxon>
        <taxon>Pentapetalae</taxon>
        <taxon>asterids</taxon>
        <taxon>lamiids</taxon>
        <taxon>Solanales</taxon>
        <taxon>Convolvulaceae</taxon>
        <taxon>Cuscuteae</taxon>
        <taxon>Cuscuta</taxon>
        <taxon>Cuscuta subgen. Cuscuta</taxon>
    </lineage>
</organism>
<protein>
    <submittedName>
        <fullName evidence="1">Uncharacterized protein</fullName>
    </submittedName>
</protein>
<dbReference type="AlphaFoldDB" id="A0A9P1E5F8"/>
<evidence type="ECO:0000313" key="1">
    <source>
        <dbReference type="EMBL" id="CAH9081558.1"/>
    </source>
</evidence>
<keyword evidence="2" id="KW-1185">Reference proteome</keyword>
<dbReference type="OrthoDB" id="1316743at2759"/>
<reference evidence="1" key="1">
    <citation type="submission" date="2022-07" db="EMBL/GenBank/DDBJ databases">
        <authorList>
            <person name="Macas J."/>
            <person name="Novak P."/>
            <person name="Neumann P."/>
        </authorList>
    </citation>
    <scope>NUCLEOTIDE SEQUENCE</scope>
</reference>
<proteinExistence type="predicted"/>
<sequence length="44" mass="4852">MNGESLVTLDSLTWGGNNEGVDQEALNDLSRSSFLDFVFLILFS</sequence>
<dbReference type="EMBL" id="CAMAPE010000014">
    <property type="protein sequence ID" value="CAH9081558.1"/>
    <property type="molecule type" value="Genomic_DNA"/>
</dbReference>
<evidence type="ECO:0000313" key="2">
    <source>
        <dbReference type="Proteomes" id="UP001152484"/>
    </source>
</evidence>
<dbReference type="Proteomes" id="UP001152484">
    <property type="component" value="Unassembled WGS sequence"/>
</dbReference>
<gene>
    <name evidence="1" type="ORF">CEURO_LOCUS7949</name>
</gene>
<accession>A0A9P1E5F8</accession>
<name>A0A9P1E5F8_CUSEU</name>